<dbReference type="AlphaFoldDB" id="A0A1W6LM52"/>
<dbReference type="Pfam" id="PF17820">
    <property type="entry name" value="PDZ_6"/>
    <property type="match status" value="1"/>
</dbReference>
<dbReference type="KEGG" id="pbp:STSP1_01260"/>
<dbReference type="Pfam" id="PF13365">
    <property type="entry name" value="Trypsin_2"/>
    <property type="match status" value="1"/>
</dbReference>
<dbReference type="EC" id="3.4.21.107" evidence="5"/>
<dbReference type="RefSeq" id="WP_123807003.1">
    <property type="nucleotide sequence ID" value="NZ_CP021023.1"/>
</dbReference>
<dbReference type="SMART" id="SM00228">
    <property type="entry name" value="PDZ"/>
    <property type="match status" value="2"/>
</dbReference>
<dbReference type="PANTHER" id="PTHR43343">
    <property type="entry name" value="PEPTIDASE S12"/>
    <property type="match status" value="1"/>
</dbReference>
<protein>
    <submittedName>
        <fullName evidence="5">Putative periplasmic serine endoprotease DegP-like</fullName>
        <ecNumber evidence="5">3.4.21.107</ecNumber>
    </submittedName>
</protein>
<dbReference type="InterPro" id="IPR051201">
    <property type="entry name" value="Chloro_Bact_Ser_Proteases"/>
</dbReference>
<dbReference type="Gene3D" id="2.40.10.120">
    <property type="match status" value="1"/>
</dbReference>
<dbReference type="InterPro" id="IPR001478">
    <property type="entry name" value="PDZ"/>
</dbReference>
<dbReference type="InterPro" id="IPR041489">
    <property type="entry name" value="PDZ_6"/>
</dbReference>
<proteinExistence type="predicted"/>
<gene>
    <name evidence="5" type="primary">mucD_2</name>
    <name evidence="5" type="ORF">STSP1_01260</name>
</gene>
<evidence type="ECO:0000256" key="2">
    <source>
        <dbReference type="ARBA" id="ARBA00022801"/>
    </source>
</evidence>
<feature type="domain" description="PDZ" evidence="4">
    <location>
        <begin position="243"/>
        <end position="328"/>
    </location>
</feature>
<dbReference type="Gene3D" id="2.30.42.10">
    <property type="match status" value="2"/>
</dbReference>
<dbReference type="EMBL" id="CP021023">
    <property type="protein sequence ID" value="ARN56868.1"/>
    <property type="molecule type" value="Genomic_DNA"/>
</dbReference>
<dbReference type="PANTHER" id="PTHR43343:SF3">
    <property type="entry name" value="PROTEASE DO-LIKE 8, CHLOROPLASTIC"/>
    <property type="match status" value="1"/>
</dbReference>
<accession>A0A1W6LM52</accession>
<dbReference type="STRING" id="1941349.STSP1_01260"/>
<dbReference type="Proteomes" id="UP000193334">
    <property type="component" value="Chromosome"/>
</dbReference>
<name>A0A1W6LM52_9BACT</name>
<evidence type="ECO:0000313" key="6">
    <source>
        <dbReference type="Proteomes" id="UP000193334"/>
    </source>
</evidence>
<dbReference type="PROSITE" id="PS50106">
    <property type="entry name" value="PDZ"/>
    <property type="match status" value="2"/>
</dbReference>
<dbReference type="GO" id="GO:0006508">
    <property type="term" value="P:proteolysis"/>
    <property type="evidence" value="ECO:0007669"/>
    <property type="project" value="UniProtKB-KW"/>
</dbReference>
<dbReference type="InterPro" id="IPR001940">
    <property type="entry name" value="Peptidase_S1C"/>
</dbReference>
<dbReference type="InterPro" id="IPR009003">
    <property type="entry name" value="Peptidase_S1_PA"/>
</dbReference>
<feature type="domain" description="PDZ" evidence="4">
    <location>
        <begin position="356"/>
        <end position="436"/>
    </location>
</feature>
<keyword evidence="6" id="KW-1185">Reference proteome</keyword>
<evidence type="ECO:0000259" key="4">
    <source>
        <dbReference type="PROSITE" id="PS50106"/>
    </source>
</evidence>
<dbReference type="InterPro" id="IPR036034">
    <property type="entry name" value="PDZ_sf"/>
</dbReference>
<evidence type="ECO:0000256" key="3">
    <source>
        <dbReference type="SAM" id="SignalP"/>
    </source>
</evidence>
<organism evidence="5 6">
    <name type="scientific">Sedimentisphaera salicampi</name>
    <dbReference type="NCBI Taxonomy" id="1941349"/>
    <lineage>
        <taxon>Bacteria</taxon>
        <taxon>Pseudomonadati</taxon>
        <taxon>Planctomycetota</taxon>
        <taxon>Phycisphaerae</taxon>
        <taxon>Sedimentisphaerales</taxon>
        <taxon>Sedimentisphaeraceae</taxon>
        <taxon>Sedimentisphaera</taxon>
    </lineage>
</organism>
<dbReference type="GO" id="GO:0004252">
    <property type="term" value="F:serine-type endopeptidase activity"/>
    <property type="evidence" value="ECO:0007669"/>
    <property type="project" value="InterPro"/>
</dbReference>
<dbReference type="PRINTS" id="PR00834">
    <property type="entry name" value="PROTEASES2C"/>
</dbReference>
<dbReference type="Pfam" id="PF13180">
    <property type="entry name" value="PDZ_2"/>
    <property type="match status" value="1"/>
</dbReference>
<evidence type="ECO:0000313" key="5">
    <source>
        <dbReference type="EMBL" id="ARN56868.1"/>
    </source>
</evidence>
<feature type="chain" id="PRO_5012190624" evidence="3">
    <location>
        <begin position="20"/>
        <end position="465"/>
    </location>
</feature>
<reference evidence="6" key="1">
    <citation type="submission" date="2017-04" db="EMBL/GenBank/DDBJ databases">
        <title>Comparative genomics and description of representatives of a novel lineage of planctomycetes thriving in anoxic sediments.</title>
        <authorList>
            <person name="Spring S."/>
            <person name="Bunk B."/>
            <person name="Sproer C."/>
        </authorList>
    </citation>
    <scope>NUCLEOTIDE SEQUENCE [LARGE SCALE GENOMIC DNA]</scope>
    <source>
        <strain evidence="6">ST-PulAB-D4</strain>
    </source>
</reference>
<feature type="signal peptide" evidence="3">
    <location>
        <begin position="1"/>
        <end position="19"/>
    </location>
</feature>
<keyword evidence="1 5" id="KW-0645">Protease</keyword>
<keyword evidence="3" id="KW-0732">Signal</keyword>
<keyword evidence="2 5" id="KW-0378">Hydrolase</keyword>
<sequence precursor="true">MKIKVITLCAVMLAAVCTAENYDRVTPVVEAYKSAKDSIVNISGFHTVARPRRGSGDIFDFFGPRFAPREYEEKKHDLGSGFVVHQDGYVVTNAHVVKGQEKVMLTFADGKEYEAEIISADEKKDIAFLKIQSEEETFKAIKMGESCDLMIGETVIAVGNPFGFSSSVTEGIVSAKGRNIKVREGFWLRGLIQTSAAINPGNSGGPVLNINGELIGVTTAIRAEAQNIGFAIPVDTVAGGLADMLLPENMRRVKMGLVIGRMGCLKDKSGLKVDKVFEDSPASKKGVQQGDIITEIDDKKVSGFIDFYVKMMNKDIGEKIRLTCVRRDTAAQYAVELSLQPRPIPDGGKLAERFFQMEISELDSKIAQNFGFQSEYPVMIIEDLSPEGNAAKAGLKKGDIVLQIDGTPVTNMKEFSLAMEEISSGQTVEMHILRIALFGNRQISRQYIAEVKADPSAGVSEKLAI</sequence>
<dbReference type="SUPFAM" id="SSF50156">
    <property type="entry name" value="PDZ domain-like"/>
    <property type="match status" value="2"/>
</dbReference>
<dbReference type="SUPFAM" id="SSF50494">
    <property type="entry name" value="Trypsin-like serine proteases"/>
    <property type="match status" value="1"/>
</dbReference>
<evidence type="ECO:0000256" key="1">
    <source>
        <dbReference type="ARBA" id="ARBA00022670"/>
    </source>
</evidence>